<dbReference type="KEGG" id="ncl:C5F47_02990"/>
<evidence type="ECO:0000313" key="2">
    <source>
        <dbReference type="Proteomes" id="UP000509771"/>
    </source>
</evidence>
<dbReference type="EMBL" id="CP026993">
    <property type="protein sequence ID" value="QLH02598.1"/>
    <property type="molecule type" value="Genomic_DNA"/>
</dbReference>
<dbReference type="OrthoDB" id="11838at2157"/>
<dbReference type="Proteomes" id="UP000509771">
    <property type="component" value="Chromosome"/>
</dbReference>
<organism evidence="1 2">
    <name type="scientific">Nitrosopumilus cobalaminigenes</name>
    <dbReference type="NCBI Taxonomy" id="1470066"/>
    <lineage>
        <taxon>Archaea</taxon>
        <taxon>Nitrososphaerota</taxon>
        <taxon>Nitrososphaeria</taxon>
        <taxon>Nitrosopumilales</taxon>
        <taxon>Nitrosopumilaceae</taxon>
        <taxon>Nitrosopumilus</taxon>
    </lineage>
</organism>
<evidence type="ECO:0000313" key="1">
    <source>
        <dbReference type="EMBL" id="QLH02598.1"/>
    </source>
</evidence>
<reference evidence="1 2" key="1">
    <citation type="submission" date="2018-02" db="EMBL/GenBank/DDBJ databases">
        <title>Complete genome of Nitrosopumilus cobalaminigenes HCA1.</title>
        <authorList>
            <person name="Qin W."/>
            <person name="Zheng Y."/>
            <person name="Stahl D.A."/>
        </authorList>
    </citation>
    <scope>NUCLEOTIDE SEQUENCE [LARGE SCALE GENOMIC DNA]</scope>
    <source>
        <strain evidence="1 2">HCA1</strain>
    </source>
</reference>
<dbReference type="AlphaFoldDB" id="A0A7D5QZL0"/>
<sequence length="268" mass="29116">MTKTIFGRKLLMLATITVLVTGLTLTTTLDDAEAKKVKNTDVSVWDSDVSINPITGIFPIGGSGQIAGNFAVETKDKKDTTIQVGLRAQDRFDGPIEPIKDVYIVPTGESTPGLRAWNFDFSIDSGTEFLETQLGKDLSTSNLEDFDVVLEIKDAEKNKFKLDFDLGGINANPVGPIILSQQSWNIGFGFLDIPVDSEAYKISLSVLEDDGKKGKKVAKSKITVLVTDQVPEDGKLDICHKEKTKSVSVKSVAKHIEKHGDTIGPCTE</sequence>
<keyword evidence="2" id="KW-1185">Reference proteome</keyword>
<protein>
    <submittedName>
        <fullName evidence="1">Uncharacterized protein</fullName>
    </submittedName>
</protein>
<accession>A0A7D5QZL0</accession>
<name>A0A7D5QZL0_9ARCH</name>
<dbReference type="RefSeq" id="WP_179361436.1">
    <property type="nucleotide sequence ID" value="NZ_CP026993.1"/>
</dbReference>
<gene>
    <name evidence="1" type="ORF">C5F47_02990</name>
</gene>
<proteinExistence type="predicted"/>
<dbReference type="GeneID" id="56058952"/>